<name>A0A3S2XSK5_9HYPH</name>
<dbReference type="RefSeq" id="WP_127727151.1">
    <property type="nucleotide sequence ID" value="NZ_SACP01000001.1"/>
</dbReference>
<keyword evidence="1" id="KW-0812">Transmembrane</keyword>
<sequence length="81" mass="8619">MDILGFLLLDLLPAAFHATSRLVLPYLSLGRMETVPVFSGSTVCRPFATRRHGGTVVLGTAWAVLAGLALWIAATALLRAL</sequence>
<keyword evidence="1" id="KW-1133">Transmembrane helix</keyword>
<dbReference type="AlphaFoldDB" id="A0A3S2XSK5"/>
<dbReference type="EMBL" id="SACP01000001">
    <property type="protein sequence ID" value="RVU21909.1"/>
    <property type="molecule type" value="Genomic_DNA"/>
</dbReference>
<feature type="transmembrane region" description="Helical" evidence="1">
    <location>
        <begin position="56"/>
        <end position="78"/>
    </location>
</feature>
<keyword evidence="3" id="KW-1185">Reference proteome</keyword>
<evidence type="ECO:0000313" key="3">
    <source>
        <dbReference type="Proteomes" id="UP000286997"/>
    </source>
</evidence>
<comment type="caution">
    <text evidence="2">The sequence shown here is derived from an EMBL/GenBank/DDBJ whole genome shotgun (WGS) entry which is preliminary data.</text>
</comment>
<accession>A0A3S2XSK5</accession>
<gene>
    <name evidence="2" type="ORF">EOE48_02365</name>
</gene>
<proteinExistence type="predicted"/>
<dbReference type="Proteomes" id="UP000286997">
    <property type="component" value="Unassembled WGS sequence"/>
</dbReference>
<organism evidence="2 3">
    <name type="scientific">Methylobacterium oryzihabitans</name>
    <dbReference type="NCBI Taxonomy" id="2499852"/>
    <lineage>
        <taxon>Bacteria</taxon>
        <taxon>Pseudomonadati</taxon>
        <taxon>Pseudomonadota</taxon>
        <taxon>Alphaproteobacteria</taxon>
        <taxon>Hyphomicrobiales</taxon>
        <taxon>Methylobacteriaceae</taxon>
        <taxon>Methylobacterium</taxon>
    </lineage>
</organism>
<evidence type="ECO:0000256" key="1">
    <source>
        <dbReference type="SAM" id="Phobius"/>
    </source>
</evidence>
<reference evidence="2 3" key="1">
    <citation type="submission" date="2019-01" db="EMBL/GenBank/DDBJ databases">
        <authorList>
            <person name="Chen W.-M."/>
        </authorList>
    </citation>
    <scope>NUCLEOTIDE SEQUENCE [LARGE SCALE GENOMIC DNA]</scope>
    <source>
        <strain evidence="2 3">TER-1</strain>
    </source>
</reference>
<protein>
    <submittedName>
        <fullName evidence="2">Uncharacterized protein</fullName>
    </submittedName>
</protein>
<keyword evidence="1" id="KW-0472">Membrane</keyword>
<evidence type="ECO:0000313" key="2">
    <source>
        <dbReference type="EMBL" id="RVU21909.1"/>
    </source>
</evidence>